<keyword evidence="1" id="KW-0328">Glycosyltransferase</keyword>
<accession>A0A1F7USQ0</accession>
<dbReference type="STRING" id="1802401.A3B21_00205"/>
<feature type="domain" description="Glycosyl transferase family 1" evidence="3">
    <location>
        <begin position="265"/>
        <end position="423"/>
    </location>
</feature>
<protein>
    <recommendedName>
        <fullName evidence="3">Glycosyl transferase family 1 domain-containing protein</fullName>
    </recommendedName>
</protein>
<organism evidence="4 5">
    <name type="scientific">Candidatus Uhrbacteria bacterium RIFCSPLOWO2_01_FULL_47_24</name>
    <dbReference type="NCBI Taxonomy" id="1802401"/>
    <lineage>
        <taxon>Bacteria</taxon>
        <taxon>Candidatus Uhriibacteriota</taxon>
    </lineage>
</organism>
<dbReference type="EMBL" id="MGEJ01000007">
    <property type="protein sequence ID" value="OGL81333.1"/>
    <property type="molecule type" value="Genomic_DNA"/>
</dbReference>
<keyword evidence="2" id="KW-0808">Transferase</keyword>
<dbReference type="PANTHER" id="PTHR12526:SF510">
    <property type="entry name" value="D-INOSITOL 3-PHOSPHATE GLYCOSYLTRANSFERASE"/>
    <property type="match status" value="1"/>
</dbReference>
<dbReference type="PANTHER" id="PTHR12526">
    <property type="entry name" value="GLYCOSYLTRANSFERASE"/>
    <property type="match status" value="1"/>
</dbReference>
<evidence type="ECO:0000313" key="4">
    <source>
        <dbReference type="EMBL" id="OGL81333.1"/>
    </source>
</evidence>
<evidence type="ECO:0000313" key="5">
    <source>
        <dbReference type="Proteomes" id="UP000176897"/>
    </source>
</evidence>
<dbReference type="InterPro" id="IPR001296">
    <property type="entry name" value="Glyco_trans_1"/>
</dbReference>
<dbReference type="Pfam" id="PF00534">
    <property type="entry name" value="Glycos_transf_1"/>
    <property type="match status" value="1"/>
</dbReference>
<dbReference type="CDD" id="cd03801">
    <property type="entry name" value="GT4_PimA-like"/>
    <property type="match status" value="1"/>
</dbReference>
<dbReference type="Gene3D" id="3.40.50.2000">
    <property type="entry name" value="Glycogen Phosphorylase B"/>
    <property type="match status" value="2"/>
</dbReference>
<evidence type="ECO:0000256" key="1">
    <source>
        <dbReference type="ARBA" id="ARBA00022676"/>
    </source>
</evidence>
<comment type="caution">
    <text evidence="4">The sequence shown here is derived from an EMBL/GenBank/DDBJ whole genome shotgun (WGS) entry which is preliminary data.</text>
</comment>
<proteinExistence type="predicted"/>
<sequence>MLVQDLLFPASRKSKKIRLGLYIYTPMIGGAELYLKDLLWHIDRNQFEVTIFCEPWDEFINFLDLPHCPIVNVCLINMREVGGHYGAKELTNESAPKQLRWLEKKLLRAITAQKKLQSPVLKIPGRIVRALMHYSFMVLNTARLSAAFRKNPIDVLHVINGGYPGAQSAQLAGFVAKRAGCQRALMSVCNTPAPYHFPKTYERLLDRLVRHYFDTLIIAGDFIGKLLIDLRGFDRTQLKKIPGGVASPEEYGAALYETPMPSKHLENPTIAMVAGFLPHKGHRFLLEALALLRSEFPNVRATLIGDGPALGETLDLANRLGVSDAVIFAGFRPLKEMLQILNTTDILVHPSLMEGMPYVILHAMSLGKPVIATPVGGIPEVVLHEKTGFLIPVNNSFALANAIRELLINTNRAREMGTAGEKRYDKNFTLRVMVQRHADLYKILYQSVNRR</sequence>
<dbReference type="GO" id="GO:0016757">
    <property type="term" value="F:glycosyltransferase activity"/>
    <property type="evidence" value="ECO:0007669"/>
    <property type="project" value="UniProtKB-KW"/>
</dbReference>
<dbReference type="SUPFAM" id="SSF53756">
    <property type="entry name" value="UDP-Glycosyltransferase/glycogen phosphorylase"/>
    <property type="match status" value="1"/>
</dbReference>
<evidence type="ECO:0000256" key="2">
    <source>
        <dbReference type="ARBA" id="ARBA00022679"/>
    </source>
</evidence>
<name>A0A1F7USQ0_9BACT</name>
<gene>
    <name evidence="4" type="ORF">A3B21_00205</name>
</gene>
<dbReference type="AlphaFoldDB" id="A0A1F7USQ0"/>
<reference evidence="4 5" key="1">
    <citation type="journal article" date="2016" name="Nat. Commun.">
        <title>Thousands of microbial genomes shed light on interconnected biogeochemical processes in an aquifer system.</title>
        <authorList>
            <person name="Anantharaman K."/>
            <person name="Brown C.T."/>
            <person name="Hug L.A."/>
            <person name="Sharon I."/>
            <person name="Castelle C.J."/>
            <person name="Probst A.J."/>
            <person name="Thomas B.C."/>
            <person name="Singh A."/>
            <person name="Wilkins M.J."/>
            <person name="Karaoz U."/>
            <person name="Brodie E.L."/>
            <person name="Williams K.H."/>
            <person name="Hubbard S.S."/>
            <person name="Banfield J.F."/>
        </authorList>
    </citation>
    <scope>NUCLEOTIDE SEQUENCE [LARGE SCALE GENOMIC DNA]</scope>
</reference>
<evidence type="ECO:0000259" key="3">
    <source>
        <dbReference type="Pfam" id="PF00534"/>
    </source>
</evidence>
<dbReference type="Proteomes" id="UP000176897">
    <property type="component" value="Unassembled WGS sequence"/>
</dbReference>